<dbReference type="InterPro" id="IPR029028">
    <property type="entry name" value="Alpha/beta_knot_MTases"/>
</dbReference>
<protein>
    <recommendedName>
        <fullName evidence="5">Ribosomal RNA large subunit methyltransferase H</fullName>
        <ecNumber evidence="5">2.1.1.177</ecNumber>
    </recommendedName>
    <alternativeName>
        <fullName evidence="5">23S rRNA (pseudouridine1915-N3)-methyltransferase</fullName>
    </alternativeName>
    <alternativeName>
        <fullName evidence="5">23S rRNA m3Psi1915 methyltransferase</fullName>
    </alternativeName>
    <alternativeName>
        <fullName evidence="5">rRNA (pseudouridine-N3-)-methyltransferase RlmH</fullName>
    </alternativeName>
</protein>
<keyword evidence="5" id="KW-0698">rRNA processing</keyword>
<evidence type="ECO:0000256" key="2">
    <source>
        <dbReference type="ARBA" id="ARBA00022679"/>
    </source>
</evidence>
<keyword evidence="5" id="KW-0963">Cytoplasm</keyword>
<feature type="binding site" evidence="5">
    <location>
        <position position="106"/>
    </location>
    <ligand>
        <name>S-adenosyl-L-methionine</name>
        <dbReference type="ChEBI" id="CHEBI:59789"/>
    </ligand>
</feature>
<keyword evidence="3 5" id="KW-0949">S-adenosyl-L-methionine</keyword>
<feature type="binding site" evidence="5">
    <location>
        <begin position="125"/>
        <end position="130"/>
    </location>
    <ligand>
        <name>S-adenosyl-L-methionine</name>
        <dbReference type="ChEBI" id="CHEBI:59789"/>
    </ligand>
</feature>
<sequence>MLHITILAVGETKDKRLADLSHEYLLRLSPYAKIQILSVKPEPFSSPSQKIKVKKKEAERLLAACPKDALLILLHERGKSYTSLEFSTQLLSWSQNETKHLVFILGGPLGLDPDLLSKTPALLSLSPLTFPHELAQTILLEQLYRAMTILKCKTYHY</sequence>
<dbReference type="InterPro" id="IPR003742">
    <property type="entry name" value="RlmH-like"/>
</dbReference>
<comment type="function">
    <text evidence="5">Specifically methylates the pseudouridine at position 1915 (m3Psi1915) in 23S rRNA.</text>
</comment>
<dbReference type="Gene3D" id="3.40.1280.10">
    <property type="match status" value="1"/>
</dbReference>
<dbReference type="CDD" id="cd18081">
    <property type="entry name" value="RlmH-like"/>
    <property type="match status" value="1"/>
</dbReference>
<comment type="caution">
    <text evidence="6">The sequence shown here is derived from an EMBL/GenBank/DDBJ whole genome shotgun (WGS) entry which is preliminary data.</text>
</comment>
<evidence type="ECO:0000256" key="4">
    <source>
        <dbReference type="ARBA" id="ARBA00038303"/>
    </source>
</evidence>
<dbReference type="HAMAP" id="MF_00658">
    <property type="entry name" value="23SrRNA_methyltr_H"/>
    <property type="match status" value="1"/>
</dbReference>
<evidence type="ECO:0000256" key="3">
    <source>
        <dbReference type="ARBA" id="ARBA00022691"/>
    </source>
</evidence>
<comment type="similarity">
    <text evidence="4 5">Belongs to the RNA methyltransferase RlmH family.</text>
</comment>
<name>A0A0G1PLN2_9BACT</name>
<dbReference type="Pfam" id="PF02590">
    <property type="entry name" value="SPOUT_MTase"/>
    <property type="match status" value="1"/>
</dbReference>
<gene>
    <name evidence="5" type="primary">rlmH</name>
    <name evidence="6" type="ORF">UX45_C0007G0036</name>
</gene>
<dbReference type="PATRIC" id="fig|1619001.3.peg.438"/>
<evidence type="ECO:0000256" key="1">
    <source>
        <dbReference type="ARBA" id="ARBA00022603"/>
    </source>
</evidence>
<accession>A0A0G1PLN2</accession>
<comment type="subunit">
    <text evidence="5">Homodimer.</text>
</comment>
<dbReference type="PANTHER" id="PTHR33603">
    <property type="entry name" value="METHYLTRANSFERASE"/>
    <property type="match status" value="1"/>
</dbReference>
<dbReference type="SUPFAM" id="SSF75217">
    <property type="entry name" value="alpha/beta knot"/>
    <property type="match status" value="1"/>
</dbReference>
<comment type="catalytic activity">
    <reaction evidence="5">
        <text>pseudouridine(1915) in 23S rRNA + S-adenosyl-L-methionine = N(3)-methylpseudouridine(1915) in 23S rRNA + S-adenosyl-L-homocysteine + H(+)</text>
        <dbReference type="Rhea" id="RHEA:42752"/>
        <dbReference type="Rhea" id="RHEA-COMP:10221"/>
        <dbReference type="Rhea" id="RHEA-COMP:10222"/>
        <dbReference type="ChEBI" id="CHEBI:15378"/>
        <dbReference type="ChEBI" id="CHEBI:57856"/>
        <dbReference type="ChEBI" id="CHEBI:59789"/>
        <dbReference type="ChEBI" id="CHEBI:65314"/>
        <dbReference type="ChEBI" id="CHEBI:74486"/>
        <dbReference type="EC" id="2.1.1.177"/>
    </reaction>
</comment>
<dbReference type="PANTHER" id="PTHR33603:SF1">
    <property type="entry name" value="RIBOSOMAL RNA LARGE SUBUNIT METHYLTRANSFERASE H"/>
    <property type="match status" value="1"/>
</dbReference>
<keyword evidence="1 5" id="KW-0489">Methyltransferase</keyword>
<reference evidence="6 7" key="1">
    <citation type="journal article" date="2015" name="Nature">
        <title>rRNA introns, odd ribosomes, and small enigmatic genomes across a large radiation of phyla.</title>
        <authorList>
            <person name="Brown C.T."/>
            <person name="Hug L.A."/>
            <person name="Thomas B.C."/>
            <person name="Sharon I."/>
            <person name="Castelle C.J."/>
            <person name="Singh A."/>
            <person name="Wilkins M.J."/>
            <person name="Williams K.H."/>
            <person name="Banfield J.F."/>
        </authorList>
    </citation>
    <scope>NUCLEOTIDE SEQUENCE [LARGE SCALE GENOMIC DNA]</scope>
</reference>
<dbReference type="EC" id="2.1.1.177" evidence="5"/>
<dbReference type="InterPro" id="IPR029026">
    <property type="entry name" value="tRNA_m1G_MTases_N"/>
</dbReference>
<comment type="subcellular location">
    <subcellularLocation>
        <location evidence="5">Cytoplasm</location>
    </subcellularLocation>
</comment>
<evidence type="ECO:0000256" key="5">
    <source>
        <dbReference type="HAMAP-Rule" id="MF_00658"/>
    </source>
</evidence>
<dbReference type="GO" id="GO:0070038">
    <property type="term" value="F:rRNA (pseudouridine-N3-)-methyltransferase activity"/>
    <property type="evidence" value="ECO:0007669"/>
    <property type="project" value="UniProtKB-UniRule"/>
</dbReference>
<dbReference type="Proteomes" id="UP000034705">
    <property type="component" value="Unassembled WGS sequence"/>
</dbReference>
<evidence type="ECO:0000313" key="7">
    <source>
        <dbReference type="Proteomes" id="UP000034705"/>
    </source>
</evidence>
<dbReference type="GO" id="GO:0005737">
    <property type="term" value="C:cytoplasm"/>
    <property type="evidence" value="ECO:0007669"/>
    <property type="project" value="UniProtKB-SubCell"/>
</dbReference>
<dbReference type="EMBL" id="LCMG01000007">
    <property type="protein sequence ID" value="KKU33709.1"/>
    <property type="molecule type" value="Genomic_DNA"/>
</dbReference>
<dbReference type="AlphaFoldDB" id="A0A0G1PLN2"/>
<dbReference type="PIRSF" id="PIRSF004505">
    <property type="entry name" value="MT_bac"/>
    <property type="match status" value="1"/>
</dbReference>
<evidence type="ECO:0000313" key="6">
    <source>
        <dbReference type="EMBL" id="KKU33709.1"/>
    </source>
</evidence>
<feature type="binding site" evidence="5">
    <location>
        <position position="74"/>
    </location>
    <ligand>
        <name>S-adenosyl-L-methionine</name>
        <dbReference type="ChEBI" id="CHEBI:59789"/>
    </ligand>
</feature>
<proteinExistence type="inferred from homology"/>
<keyword evidence="2 5" id="KW-0808">Transferase</keyword>
<organism evidence="6 7">
    <name type="scientific">Candidatus Uhrbacteria bacterium GW2011_GWF2_46_218</name>
    <dbReference type="NCBI Taxonomy" id="1619001"/>
    <lineage>
        <taxon>Bacteria</taxon>
        <taxon>Candidatus Uhriibacteriota</taxon>
    </lineage>
</organism>